<gene>
    <name evidence="5" type="ORF">AtDm6_3169</name>
</gene>
<dbReference type="STRING" id="104102.AtDm6_3169"/>
<keyword evidence="6" id="KW-1185">Reference proteome</keyword>
<dbReference type="Gene3D" id="3.30.1920.10">
    <property type="entry name" value="Baseplate protein-like domains - 2 layer sandwich fold"/>
    <property type="match status" value="1"/>
</dbReference>
<accession>A0A094YKK1</accession>
<dbReference type="InterPro" id="IPR026276">
    <property type="entry name" value="Baseplate_GpP"/>
</dbReference>
<protein>
    <submittedName>
        <fullName evidence="5">Bacteriophage tail protein</fullName>
    </submittedName>
</protein>
<dbReference type="Gene3D" id="2.30.300.10">
    <property type="entry name" value="Baseplate protein-like domain - beta roll fold"/>
    <property type="match status" value="1"/>
</dbReference>
<feature type="domain" description="Baseplate hub protein gp44/GpP-like C-terminal" evidence="3">
    <location>
        <begin position="281"/>
        <end position="364"/>
    </location>
</feature>
<dbReference type="PATRIC" id="fig|104102.7.peg.3123"/>
<dbReference type="Proteomes" id="UP000029448">
    <property type="component" value="Unassembled WGS sequence"/>
</dbReference>
<dbReference type="PIRSF" id="PIRSF004440">
    <property type="entry name" value="GpP"/>
    <property type="match status" value="1"/>
</dbReference>
<feature type="compositionally biased region" description="Basic and acidic residues" evidence="1">
    <location>
        <begin position="387"/>
        <end position="398"/>
    </location>
</feature>
<comment type="caution">
    <text evidence="5">The sequence shown here is derived from an EMBL/GenBank/DDBJ whole genome shotgun (WGS) entry which is preliminary data.</text>
</comment>
<dbReference type="EMBL" id="JOKM01000103">
    <property type="protein sequence ID" value="KGB21174.1"/>
    <property type="molecule type" value="Genomic_DNA"/>
</dbReference>
<proteinExistence type="predicted"/>
<dbReference type="Pfam" id="PF22255">
    <property type="entry name" value="Gp44-like_2nd"/>
    <property type="match status" value="1"/>
</dbReference>
<dbReference type="InterPro" id="IPR049354">
    <property type="entry name" value="GpP-like_N"/>
</dbReference>
<dbReference type="SUPFAM" id="SSF69279">
    <property type="entry name" value="Phage tail proteins"/>
    <property type="match status" value="2"/>
</dbReference>
<dbReference type="Pfam" id="PF21683">
    <property type="entry name" value="GpP-like_1st"/>
    <property type="match status" value="1"/>
</dbReference>
<dbReference type="Pfam" id="PF21929">
    <property type="entry name" value="GpP_4th"/>
    <property type="match status" value="1"/>
</dbReference>
<evidence type="ECO:0000259" key="2">
    <source>
        <dbReference type="Pfam" id="PF21683"/>
    </source>
</evidence>
<dbReference type="InterPro" id="IPR053981">
    <property type="entry name" value="Gp44/GpP-like_2nd"/>
</dbReference>
<evidence type="ECO:0000256" key="1">
    <source>
        <dbReference type="SAM" id="MobiDB-lite"/>
    </source>
</evidence>
<evidence type="ECO:0000313" key="5">
    <source>
        <dbReference type="EMBL" id="KGB21174.1"/>
    </source>
</evidence>
<evidence type="ECO:0000259" key="4">
    <source>
        <dbReference type="Pfam" id="PF22255"/>
    </source>
</evidence>
<name>A0A094YKK1_9PROT</name>
<feature type="region of interest" description="Disordered" evidence="1">
    <location>
        <begin position="378"/>
        <end position="398"/>
    </location>
</feature>
<organism evidence="5 6">
    <name type="scientific">Acetobacter tropicalis</name>
    <dbReference type="NCBI Taxonomy" id="104102"/>
    <lineage>
        <taxon>Bacteria</taxon>
        <taxon>Pseudomonadati</taxon>
        <taxon>Pseudomonadota</taxon>
        <taxon>Alphaproteobacteria</taxon>
        <taxon>Acetobacterales</taxon>
        <taxon>Acetobacteraceae</taxon>
        <taxon>Acetobacter</taxon>
    </lineage>
</organism>
<evidence type="ECO:0000313" key="6">
    <source>
        <dbReference type="Proteomes" id="UP000029448"/>
    </source>
</evidence>
<dbReference type="InterPro" id="IPR023399">
    <property type="entry name" value="Baseplate-like_2-layer_sand"/>
</dbReference>
<dbReference type="RefSeq" id="WP_035382147.1">
    <property type="nucleotide sequence ID" value="NZ_JACAOJ010000014.1"/>
</dbReference>
<dbReference type="AlphaFoldDB" id="A0A094YKK1"/>
<reference evidence="5 6" key="1">
    <citation type="submission" date="2014-06" db="EMBL/GenBank/DDBJ databases">
        <title>Functional and comparative genomic analyses of the Drosophila gut microbiota identify candidate symbiosis factors.</title>
        <authorList>
            <person name="Newell P.D."/>
            <person name="Chaston J.M."/>
            <person name="Douglas A.E."/>
        </authorList>
    </citation>
    <scope>NUCLEOTIDE SEQUENCE [LARGE SCALE GENOMIC DNA]</scope>
    <source>
        <strain evidence="5 6">DmCS_006</strain>
    </source>
</reference>
<feature type="domain" description="Baseplate hub protein gp44/GpP-like second" evidence="4">
    <location>
        <begin position="110"/>
        <end position="190"/>
    </location>
</feature>
<dbReference type="InterPro" id="IPR053982">
    <property type="entry name" value="Gp44/GpP-like_C"/>
</dbReference>
<dbReference type="GeneID" id="89478589"/>
<evidence type="ECO:0000259" key="3">
    <source>
        <dbReference type="Pfam" id="PF21929"/>
    </source>
</evidence>
<feature type="domain" description="Baseplate hub protein gp44-like N-terminal" evidence="2">
    <location>
        <begin position="20"/>
        <end position="100"/>
    </location>
</feature>
<dbReference type="Gene3D" id="3.55.50.10">
    <property type="entry name" value="Baseplate protein-like domains"/>
    <property type="match status" value="1"/>
</dbReference>
<sequence length="398" mass="43185">MSALSDASDFVGWSSDDQDEVSIHVSGMTISGWQDVSIRLGLEVMPATARIAFTEYQPDGGYTLSIDPGMRCQVLIGKDLVITGYVSVVETDTDRSGNLMSMEIDSLSIDLIECSAEFATYQMSSTNALAICQQVSRPRGVTVTSIQAAGATDIQQFSVILSETAYEVMERVCRLAGCIFYDQPNGTVLLSPVGATQASSGLIEGENIEHISTRRSLRGRFSEIRAIIQNPVVLFTPPDGEDYVSQMDAVSAPVNAVATDPGVTRARPLLIPVELGDADYAVAKRRVQWEVARRYGRSQVIDLICDSWRDKSGKLWAPNTLVQVKRKSWPTAQIWLIAEVEFARGEDGSRAHITLMPPEAFAPEPLLLPMQSNEAVAAANSSVGDTGADRTSVKQTDI</sequence>